<evidence type="ECO:0000313" key="3">
    <source>
        <dbReference type="Proteomes" id="UP000886998"/>
    </source>
</evidence>
<dbReference type="AlphaFoldDB" id="A0A8X7CEK9"/>
<dbReference type="OrthoDB" id="422540at2759"/>
<proteinExistence type="predicted"/>
<sequence length="181" mass="20844">MVGASDNAVEGVQKQYVNNHWQPLAFFLYTIDSYTEVVHYDILTSLANAQLQYEIYQADNIVADFLSRIDEICLPPTIDYAAMATALDSNQELTSLSNYNLKFDKLPVIGSEYMITCEVSTGQYRPYVPAAFRREIFERYLRKSHPGIRSSVKLMSKKFFWPNLRRDVSSRSRGCIECQKI</sequence>
<gene>
    <name evidence="2" type="primary">TY3B-I_224</name>
    <name evidence="2" type="ORF">TNIN_221471</name>
</gene>
<keyword evidence="3" id="KW-1185">Reference proteome</keyword>
<protein>
    <submittedName>
        <fullName evidence="2">Transposon Ty3-I Gag-Pol polyprotein</fullName>
    </submittedName>
</protein>
<comment type="caution">
    <text evidence="2">The sequence shown here is derived from an EMBL/GenBank/DDBJ whole genome shotgun (WGS) entry which is preliminary data.</text>
</comment>
<feature type="domain" description="Integrase zinc-binding" evidence="1">
    <location>
        <begin position="128"/>
        <end position="180"/>
    </location>
</feature>
<dbReference type="InterPro" id="IPR041588">
    <property type="entry name" value="Integrase_H2C2"/>
</dbReference>
<organism evidence="2 3">
    <name type="scientific">Trichonephila inaurata madagascariensis</name>
    <dbReference type="NCBI Taxonomy" id="2747483"/>
    <lineage>
        <taxon>Eukaryota</taxon>
        <taxon>Metazoa</taxon>
        <taxon>Ecdysozoa</taxon>
        <taxon>Arthropoda</taxon>
        <taxon>Chelicerata</taxon>
        <taxon>Arachnida</taxon>
        <taxon>Araneae</taxon>
        <taxon>Araneomorphae</taxon>
        <taxon>Entelegynae</taxon>
        <taxon>Araneoidea</taxon>
        <taxon>Nephilidae</taxon>
        <taxon>Trichonephila</taxon>
        <taxon>Trichonephila inaurata</taxon>
    </lineage>
</organism>
<reference evidence="2" key="1">
    <citation type="submission" date="2020-08" db="EMBL/GenBank/DDBJ databases">
        <title>Multicomponent nature underlies the extraordinary mechanical properties of spider dragline silk.</title>
        <authorList>
            <person name="Kono N."/>
            <person name="Nakamura H."/>
            <person name="Mori M."/>
            <person name="Yoshida Y."/>
            <person name="Ohtoshi R."/>
            <person name="Malay A.D."/>
            <person name="Moran D.A.P."/>
            <person name="Tomita M."/>
            <person name="Numata K."/>
            <person name="Arakawa K."/>
        </authorList>
    </citation>
    <scope>NUCLEOTIDE SEQUENCE</scope>
</reference>
<evidence type="ECO:0000313" key="2">
    <source>
        <dbReference type="EMBL" id="GFY66318.1"/>
    </source>
</evidence>
<dbReference type="Proteomes" id="UP000886998">
    <property type="component" value="Unassembled WGS sequence"/>
</dbReference>
<accession>A0A8X7CEK9</accession>
<dbReference type="Gene3D" id="1.10.340.70">
    <property type="match status" value="1"/>
</dbReference>
<dbReference type="Pfam" id="PF17921">
    <property type="entry name" value="Integrase_H2C2"/>
    <property type="match status" value="1"/>
</dbReference>
<evidence type="ECO:0000259" key="1">
    <source>
        <dbReference type="Pfam" id="PF17921"/>
    </source>
</evidence>
<name>A0A8X7CEK9_9ARAC</name>
<dbReference type="EMBL" id="BMAV01015967">
    <property type="protein sequence ID" value="GFY66318.1"/>
    <property type="molecule type" value="Genomic_DNA"/>
</dbReference>